<dbReference type="InterPro" id="IPR029060">
    <property type="entry name" value="PIN-like_dom_sf"/>
</dbReference>
<dbReference type="HAMAP" id="MF_00265">
    <property type="entry name" value="VapC_Nob1"/>
    <property type="match status" value="1"/>
</dbReference>
<evidence type="ECO:0000256" key="3">
    <source>
        <dbReference type="ARBA" id="ARBA00022723"/>
    </source>
</evidence>
<proteinExistence type="inferred from homology"/>
<evidence type="ECO:0000259" key="7">
    <source>
        <dbReference type="Pfam" id="PF01850"/>
    </source>
</evidence>
<keyword evidence="9" id="KW-1185">Reference proteome</keyword>
<evidence type="ECO:0000256" key="5">
    <source>
        <dbReference type="ARBA" id="ARBA00022842"/>
    </source>
</evidence>
<evidence type="ECO:0000256" key="2">
    <source>
        <dbReference type="ARBA" id="ARBA00022722"/>
    </source>
</evidence>
<dbReference type="EC" id="3.1.-.-" evidence="6"/>
<dbReference type="Proteomes" id="UP001058860">
    <property type="component" value="Chromosome"/>
</dbReference>
<dbReference type="InterPro" id="IPR002716">
    <property type="entry name" value="PIN_dom"/>
</dbReference>
<evidence type="ECO:0000313" key="9">
    <source>
        <dbReference type="Proteomes" id="UP001058860"/>
    </source>
</evidence>
<feature type="domain" description="PIN" evidence="7">
    <location>
        <begin position="1"/>
        <end position="124"/>
    </location>
</feature>
<evidence type="ECO:0000256" key="6">
    <source>
        <dbReference type="HAMAP-Rule" id="MF_00265"/>
    </source>
</evidence>
<name>A0ABY5PNG2_9ACTN</name>
<keyword evidence="5 6" id="KW-0460">Magnesium</keyword>
<keyword evidence="1 6" id="KW-1277">Toxin-antitoxin system</keyword>
<reference evidence="9" key="1">
    <citation type="submission" date="2021-11" db="EMBL/GenBank/DDBJ databases">
        <title>Cultivation dependent microbiological survey of springs from the worlds oldest radium mine currently devoted to the extraction of radon-saturated water.</title>
        <authorList>
            <person name="Kapinusova G."/>
            <person name="Smrhova T."/>
            <person name="Strejcek M."/>
            <person name="Suman J."/>
            <person name="Jani K."/>
            <person name="Pajer P."/>
            <person name="Uhlik O."/>
        </authorList>
    </citation>
    <scope>NUCLEOTIDE SEQUENCE [LARGE SCALE GENOMIC DNA]</scope>
    <source>
        <strain evidence="9">J379</strain>
    </source>
</reference>
<evidence type="ECO:0000256" key="1">
    <source>
        <dbReference type="ARBA" id="ARBA00022649"/>
    </source>
</evidence>
<sequence>MYFDTSAVVKVVIAEEGSREAVSLWNAATSVILGELAYPEARAAIAAARRARRLGGQTYVRAVAGIEELVSDALIIGVDRALARNAGDLADQHALRGYDAVHLASALAADVDVVVTWDRDLARAVVASGIAAAPAL</sequence>
<dbReference type="CDD" id="cd09874">
    <property type="entry name" value="PIN_MT3492-like"/>
    <property type="match status" value="1"/>
</dbReference>
<dbReference type="SUPFAM" id="SSF88723">
    <property type="entry name" value="PIN domain-like"/>
    <property type="match status" value="1"/>
</dbReference>
<keyword evidence="2 6" id="KW-0540">Nuclease</keyword>
<dbReference type="Pfam" id="PF01850">
    <property type="entry name" value="PIN"/>
    <property type="match status" value="1"/>
</dbReference>
<dbReference type="RefSeq" id="WP_353866618.1">
    <property type="nucleotide sequence ID" value="NZ_CP088295.1"/>
</dbReference>
<evidence type="ECO:0000313" key="8">
    <source>
        <dbReference type="EMBL" id="UUY06193.1"/>
    </source>
</evidence>
<comment type="cofactor">
    <cofactor evidence="6">
        <name>Mg(2+)</name>
        <dbReference type="ChEBI" id="CHEBI:18420"/>
    </cofactor>
</comment>
<comment type="similarity">
    <text evidence="6">Belongs to the PINc/VapC protein family.</text>
</comment>
<keyword evidence="3 6" id="KW-0479">Metal-binding</keyword>
<organism evidence="8 9">
    <name type="scientific">Svornostia abyssi</name>
    <dbReference type="NCBI Taxonomy" id="2898438"/>
    <lineage>
        <taxon>Bacteria</taxon>
        <taxon>Bacillati</taxon>
        <taxon>Actinomycetota</taxon>
        <taxon>Thermoleophilia</taxon>
        <taxon>Solirubrobacterales</taxon>
        <taxon>Baekduiaceae</taxon>
        <taxon>Svornostia</taxon>
    </lineage>
</organism>
<protein>
    <recommendedName>
        <fullName evidence="6">Ribonuclease VapC</fullName>
        <shortName evidence="6">RNase VapC</shortName>
        <ecNumber evidence="6">3.1.-.-</ecNumber>
    </recommendedName>
    <alternativeName>
        <fullName evidence="6">Toxin VapC</fullName>
    </alternativeName>
</protein>
<dbReference type="EMBL" id="CP088295">
    <property type="protein sequence ID" value="UUY06193.1"/>
    <property type="molecule type" value="Genomic_DNA"/>
</dbReference>
<dbReference type="InterPro" id="IPR022907">
    <property type="entry name" value="VapC_family"/>
</dbReference>
<accession>A0ABY5PNG2</accession>
<feature type="binding site" evidence="6">
    <location>
        <position position="99"/>
    </location>
    <ligand>
        <name>Mg(2+)</name>
        <dbReference type="ChEBI" id="CHEBI:18420"/>
    </ligand>
</feature>
<keyword evidence="6" id="KW-0800">Toxin</keyword>
<dbReference type="Gene3D" id="3.40.50.1010">
    <property type="entry name" value="5'-nuclease"/>
    <property type="match status" value="1"/>
</dbReference>
<evidence type="ECO:0000256" key="4">
    <source>
        <dbReference type="ARBA" id="ARBA00022801"/>
    </source>
</evidence>
<keyword evidence="4 6" id="KW-0378">Hydrolase</keyword>
<gene>
    <name evidence="6" type="primary">vapC</name>
    <name evidence="8" type="ORF">LRS13_11975</name>
</gene>
<feature type="binding site" evidence="6">
    <location>
        <position position="4"/>
    </location>
    <ligand>
        <name>Mg(2+)</name>
        <dbReference type="ChEBI" id="CHEBI:18420"/>
    </ligand>
</feature>
<comment type="function">
    <text evidence="6">Toxic component of a toxin-antitoxin (TA) system. An RNase.</text>
</comment>